<feature type="signal peptide" evidence="1">
    <location>
        <begin position="1"/>
        <end position="27"/>
    </location>
</feature>
<keyword evidence="3" id="KW-1185">Reference proteome</keyword>
<name>A0ABP0SWJ5_9DINO</name>
<comment type="caution">
    <text evidence="2">The sequence shown here is derived from an EMBL/GenBank/DDBJ whole genome shotgun (WGS) entry which is preliminary data.</text>
</comment>
<reference evidence="2 3" key="1">
    <citation type="submission" date="2024-02" db="EMBL/GenBank/DDBJ databases">
        <authorList>
            <person name="Chen Y."/>
            <person name="Shah S."/>
            <person name="Dougan E. K."/>
            <person name="Thang M."/>
            <person name="Chan C."/>
        </authorList>
    </citation>
    <scope>NUCLEOTIDE SEQUENCE [LARGE SCALE GENOMIC DNA]</scope>
</reference>
<dbReference type="Proteomes" id="UP001642484">
    <property type="component" value="Unassembled WGS sequence"/>
</dbReference>
<accession>A0ABP0SWJ5</accession>
<evidence type="ECO:0000256" key="1">
    <source>
        <dbReference type="SAM" id="SignalP"/>
    </source>
</evidence>
<sequence length="143" mass="15839">MDFLPLLFAFGFGGSHLLATASRLVSAQAWAPPPGLGDLLPSAPRIFKLISRRLGLHSHLNPLLHDAAKIRISLSSLQVEVDQKNSTQISNEKIRGSQRHQALIASCRSSLYSARWPQPQEQAWPGAQPWCEDVLLQPRQAKM</sequence>
<organism evidence="2 3">
    <name type="scientific">Durusdinium trenchii</name>
    <dbReference type="NCBI Taxonomy" id="1381693"/>
    <lineage>
        <taxon>Eukaryota</taxon>
        <taxon>Sar</taxon>
        <taxon>Alveolata</taxon>
        <taxon>Dinophyceae</taxon>
        <taxon>Suessiales</taxon>
        <taxon>Symbiodiniaceae</taxon>
        <taxon>Durusdinium</taxon>
    </lineage>
</organism>
<gene>
    <name evidence="2" type="ORF">CCMP2556_LOCUS54090</name>
</gene>
<proteinExistence type="predicted"/>
<evidence type="ECO:0000313" key="2">
    <source>
        <dbReference type="EMBL" id="CAK9116550.1"/>
    </source>
</evidence>
<keyword evidence="1" id="KW-0732">Signal</keyword>
<feature type="chain" id="PRO_5045551844" evidence="1">
    <location>
        <begin position="28"/>
        <end position="143"/>
    </location>
</feature>
<protein>
    <submittedName>
        <fullName evidence="2">Uncharacterized protein</fullName>
    </submittedName>
</protein>
<evidence type="ECO:0000313" key="3">
    <source>
        <dbReference type="Proteomes" id="UP001642484"/>
    </source>
</evidence>
<dbReference type="EMBL" id="CAXAMN010028439">
    <property type="protein sequence ID" value="CAK9116550.1"/>
    <property type="molecule type" value="Genomic_DNA"/>
</dbReference>